<dbReference type="EMBL" id="JABUFE010000018">
    <property type="protein sequence ID" value="NSX56753.1"/>
    <property type="molecule type" value="Genomic_DNA"/>
</dbReference>
<proteinExistence type="predicted"/>
<organism evidence="2 3">
    <name type="scientific">Parasulfitobacter algicola</name>
    <dbReference type="NCBI Taxonomy" id="2614809"/>
    <lineage>
        <taxon>Bacteria</taxon>
        <taxon>Pseudomonadati</taxon>
        <taxon>Pseudomonadota</taxon>
        <taxon>Alphaproteobacteria</taxon>
        <taxon>Rhodobacterales</taxon>
        <taxon>Roseobacteraceae</taxon>
        <taxon>Parasulfitobacter</taxon>
    </lineage>
</organism>
<sequence>MTNIQQATADSVVPTLSRTTEQADFNAALMAQNNGASVTGSGITRPDPLKPNEIRFSVSESVSNNATVTAADVTSTTNPATKEKIASIRNEIANGGGINQTIANKVENDSAIEWADVLDPGIYAATAAINLGPATGLADHRHFIRIPADGTPAQIINAGPSSDPDVSGVDQTKLNVQVMDLGDFLDSYSIGGQWNLFKAQNGSSVNEAARWGDMQDAARQIGTADLNYNFREQNSNSVARTVADAGDLNVNYLGPLPVGWANNLRDEINGGSQPNSEDGNFRSPSS</sequence>
<name>A0ABX2J1G8_9RHOB</name>
<keyword evidence="3" id="KW-1185">Reference proteome</keyword>
<evidence type="ECO:0000313" key="3">
    <source>
        <dbReference type="Proteomes" id="UP000777935"/>
    </source>
</evidence>
<dbReference type="RefSeq" id="WP_174139905.1">
    <property type="nucleotide sequence ID" value="NZ_JABUFE010000018.1"/>
</dbReference>
<protein>
    <submittedName>
        <fullName evidence="2">Uncharacterized protein</fullName>
    </submittedName>
</protein>
<reference evidence="2 3" key="1">
    <citation type="submission" date="2020-06" db="EMBL/GenBank/DDBJ databases">
        <title>Sulfitobacter algicola sp. nov., isolated from green algae.</title>
        <authorList>
            <person name="Wang C."/>
        </authorList>
    </citation>
    <scope>NUCLEOTIDE SEQUENCE [LARGE SCALE GENOMIC DNA]</scope>
    <source>
        <strain evidence="2 3">1151</strain>
    </source>
</reference>
<evidence type="ECO:0000313" key="2">
    <source>
        <dbReference type="EMBL" id="NSX56753.1"/>
    </source>
</evidence>
<feature type="compositionally biased region" description="Polar residues" evidence="1">
    <location>
        <begin position="270"/>
        <end position="286"/>
    </location>
</feature>
<accession>A0ABX2J1G8</accession>
<dbReference type="Proteomes" id="UP000777935">
    <property type="component" value="Unassembled WGS sequence"/>
</dbReference>
<feature type="region of interest" description="Disordered" evidence="1">
    <location>
        <begin position="264"/>
        <end position="286"/>
    </location>
</feature>
<evidence type="ECO:0000256" key="1">
    <source>
        <dbReference type="SAM" id="MobiDB-lite"/>
    </source>
</evidence>
<gene>
    <name evidence="2" type="ORF">HRQ87_18375</name>
</gene>
<comment type="caution">
    <text evidence="2">The sequence shown here is derived from an EMBL/GenBank/DDBJ whole genome shotgun (WGS) entry which is preliminary data.</text>
</comment>